<organism evidence="3 4">
    <name type="scientific">Caenorhabditis angaria</name>
    <dbReference type="NCBI Taxonomy" id="860376"/>
    <lineage>
        <taxon>Eukaryota</taxon>
        <taxon>Metazoa</taxon>
        <taxon>Ecdysozoa</taxon>
        <taxon>Nematoda</taxon>
        <taxon>Chromadorea</taxon>
        <taxon>Rhabditida</taxon>
        <taxon>Rhabditina</taxon>
        <taxon>Rhabditomorpha</taxon>
        <taxon>Rhabditoidea</taxon>
        <taxon>Rhabditidae</taxon>
        <taxon>Peloderinae</taxon>
        <taxon>Caenorhabditis</taxon>
    </lineage>
</organism>
<dbReference type="EMBL" id="CANHGI010000004">
    <property type="protein sequence ID" value="CAI5448845.1"/>
    <property type="molecule type" value="Genomic_DNA"/>
</dbReference>
<dbReference type="OrthoDB" id="2248459at2759"/>
<reference evidence="3" key="1">
    <citation type="submission" date="2022-11" db="EMBL/GenBank/DDBJ databases">
        <authorList>
            <person name="Kikuchi T."/>
        </authorList>
    </citation>
    <scope>NUCLEOTIDE SEQUENCE</scope>
    <source>
        <strain evidence="3">PS1010</strain>
    </source>
</reference>
<proteinExistence type="predicted"/>
<feature type="compositionally biased region" description="Polar residues" evidence="1">
    <location>
        <begin position="41"/>
        <end position="66"/>
    </location>
</feature>
<feature type="compositionally biased region" description="Low complexity" evidence="1">
    <location>
        <begin position="16"/>
        <end position="40"/>
    </location>
</feature>
<dbReference type="PANTHER" id="PTHR11200:SF275">
    <property type="entry name" value="LD06095P"/>
    <property type="match status" value="1"/>
</dbReference>
<dbReference type="AlphaFoldDB" id="A0A9P1IP52"/>
<gene>
    <name evidence="3" type="ORF">CAMP_LOCUS11482</name>
</gene>
<dbReference type="Gene3D" id="3.60.10.10">
    <property type="entry name" value="Endonuclease/exonuclease/phosphatase"/>
    <property type="match status" value="1"/>
</dbReference>
<comment type="caution">
    <text evidence="3">The sequence shown here is derived from an EMBL/GenBank/DDBJ whole genome shotgun (WGS) entry which is preliminary data.</text>
</comment>
<evidence type="ECO:0000256" key="1">
    <source>
        <dbReference type="SAM" id="MobiDB-lite"/>
    </source>
</evidence>
<name>A0A9P1IP52_9PELO</name>
<accession>A0A9P1IP52</accession>
<dbReference type="InterPro" id="IPR046985">
    <property type="entry name" value="IP5"/>
</dbReference>
<dbReference type="InterPro" id="IPR000300">
    <property type="entry name" value="IPPc"/>
</dbReference>
<dbReference type="GO" id="GO:0001726">
    <property type="term" value="C:ruffle"/>
    <property type="evidence" value="ECO:0007669"/>
    <property type="project" value="TreeGrafter"/>
</dbReference>
<evidence type="ECO:0000259" key="2">
    <source>
        <dbReference type="SMART" id="SM00128"/>
    </source>
</evidence>
<sequence length="451" mass="51783">MIRKLMLRSYTFDANSTPNQTTTPTTTPPLSQQSSMEQQQVENSTSSSQTRSYNRQPPWIRSSSQPAPWRQHNGEFREISDGNWTYCYDSESSGGLPIKGFGNVPIVSYEDIAKMSDRRLKVSSITWNMNEKSVKVLNYLAQKITENYENMDSDVIFICLQEIPSTAKTFHEEALKILEPVLKTHSLYLSHRAWSQMVIVFIRKQHLKYAIQPQVSFVSSGAMAKPVRTKGAIAVCLRLYQRWIVFIGCHLSHATSQARVQDYVKIVKTLRFASLKKFHATGNHDLFSSDVVFWTGDLNFRVTNDNQLDWKEFDKIDSETYDKVLEEEELATLRGKGIAFSEFAEPPIRFAPTHKFEPDTDNYVAKRIPSFTDRVLYWSRNPDWIQICKYDSLRGPCPSDHKPVYSTFWLTVINKPIPKKYYSADSKVSILKTNDSTNSLPVAHAPSIEED</sequence>
<evidence type="ECO:0000313" key="3">
    <source>
        <dbReference type="EMBL" id="CAI5448845.1"/>
    </source>
</evidence>
<dbReference type="SUPFAM" id="SSF56219">
    <property type="entry name" value="DNase I-like"/>
    <property type="match status" value="1"/>
</dbReference>
<dbReference type="InterPro" id="IPR036691">
    <property type="entry name" value="Endo/exonu/phosph_ase_sf"/>
</dbReference>
<evidence type="ECO:0000313" key="4">
    <source>
        <dbReference type="Proteomes" id="UP001152747"/>
    </source>
</evidence>
<dbReference type="GO" id="GO:0004439">
    <property type="term" value="F:phosphatidylinositol-4,5-bisphosphate 5-phosphatase activity"/>
    <property type="evidence" value="ECO:0007669"/>
    <property type="project" value="TreeGrafter"/>
</dbReference>
<keyword evidence="4" id="KW-1185">Reference proteome</keyword>
<feature type="region of interest" description="Disordered" evidence="1">
    <location>
        <begin position="12"/>
        <end position="71"/>
    </location>
</feature>
<dbReference type="GO" id="GO:0046856">
    <property type="term" value="P:phosphatidylinositol dephosphorylation"/>
    <property type="evidence" value="ECO:0007669"/>
    <property type="project" value="InterPro"/>
</dbReference>
<dbReference type="Pfam" id="PF22669">
    <property type="entry name" value="Exo_endo_phos2"/>
    <property type="match status" value="1"/>
</dbReference>
<feature type="domain" description="Inositol polyphosphate-related phosphatase" evidence="2">
    <location>
        <begin position="118"/>
        <end position="418"/>
    </location>
</feature>
<protein>
    <recommendedName>
        <fullName evidence="2">Inositol polyphosphate-related phosphatase domain-containing protein</fullName>
    </recommendedName>
</protein>
<dbReference type="GO" id="GO:0005886">
    <property type="term" value="C:plasma membrane"/>
    <property type="evidence" value="ECO:0007669"/>
    <property type="project" value="TreeGrafter"/>
</dbReference>
<dbReference type="GO" id="GO:0005737">
    <property type="term" value="C:cytoplasm"/>
    <property type="evidence" value="ECO:0007669"/>
    <property type="project" value="TreeGrafter"/>
</dbReference>
<dbReference type="SMART" id="SM00128">
    <property type="entry name" value="IPPc"/>
    <property type="match status" value="1"/>
</dbReference>
<dbReference type="Proteomes" id="UP001152747">
    <property type="component" value="Unassembled WGS sequence"/>
</dbReference>
<dbReference type="PANTHER" id="PTHR11200">
    <property type="entry name" value="INOSITOL 5-PHOSPHATASE"/>
    <property type="match status" value="1"/>
</dbReference>